<evidence type="ECO:0008006" key="5">
    <source>
        <dbReference type="Google" id="ProtNLM"/>
    </source>
</evidence>
<sequence length="197" mass="20256">MHRSTLHPIIFSLLTAIPYATPQPCPSPSTFATILWPDDLYASWEITVSAIGTTSSITTYTGISCANNPHSMTIITGPSTFWYVRGGGGPDHTLIDDCVPVGDSMDCTLIEQGGMEATISTVFPADEIYTVTVAVVGSGRGGETTPTPGPDSSEDSNEDGDDSGDADGGSTDGAAVFAAQPTWLVVGGLVGLGIALL</sequence>
<feature type="region of interest" description="Disordered" evidence="1">
    <location>
        <begin position="139"/>
        <end position="173"/>
    </location>
</feature>
<organism evidence="3 4">
    <name type="scientific">Aspergillus granulosus</name>
    <dbReference type="NCBI Taxonomy" id="176169"/>
    <lineage>
        <taxon>Eukaryota</taxon>
        <taxon>Fungi</taxon>
        <taxon>Dikarya</taxon>
        <taxon>Ascomycota</taxon>
        <taxon>Pezizomycotina</taxon>
        <taxon>Eurotiomycetes</taxon>
        <taxon>Eurotiomycetidae</taxon>
        <taxon>Eurotiales</taxon>
        <taxon>Aspergillaceae</taxon>
        <taxon>Aspergillus</taxon>
        <taxon>Aspergillus subgen. Nidulantes</taxon>
    </lineage>
</organism>
<evidence type="ECO:0000256" key="1">
    <source>
        <dbReference type="SAM" id="MobiDB-lite"/>
    </source>
</evidence>
<accession>A0ABR4HSJ2</accession>
<dbReference type="EMBL" id="JBFXLT010000017">
    <property type="protein sequence ID" value="KAL2817648.1"/>
    <property type="molecule type" value="Genomic_DNA"/>
</dbReference>
<evidence type="ECO:0000313" key="4">
    <source>
        <dbReference type="Proteomes" id="UP001610334"/>
    </source>
</evidence>
<evidence type="ECO:0000256" key="2">
    <source>
        <dbReference type="SAM" id="SignalP"/>
    </source>
</evidence>
<evidence type="ECO:0000313" key="3">
    <source>
        <dbReference type="EMBL" id="KAL2817648.1"/>
    </source>
</evidence>
<dbReference type="Proteomes" id="UP001610334">
    <property type="component" value="Unassembled WGS sequence"/>
</dbReference>
<reference evidence="3 4" key="1">
    <citation type="submission" date="2024-07" db="EMBL/GenBank/DDBJ databases">
        <title>Section-level genome sequencing and comparative genomics of Aspergillus sections Usti and Cavernicolus.</title>
        <authorList>
            <consortium name="Lawrence Berkeley National Laboratory"/>
            <person name="Nybo J.L."/>
            <person name="Vesth T.C."/>
            <person name="Theobald S."/>
            <person name="Frisvad J.C."/>
            <person name="Larsen T.O."/>
            <person name="Kjaerboelling I."/>
            <person name="Rothschild-Mancinelli K."/>
            <person name="Lyhne E.K."/>
            <person name="Kogle M.E."/>
            <person name="Barry K."/>
            <person name="Clum A."/>
            <person name="Na H."/>
            <person name="Ledsgaard L."/>
            <person name="Lin J."/>
            <person name="Lipzen A."/>
            <person name="Kuo A."/>
            <person name="Riley R."/>
            <person name="Mondo S."/>
            <person name="Labutti K."/>
            <person name="Haridas S."/>
            <person name="Pangalinan J."/>
            <person name="Salamov A.A."/>
            <person name="Simmons B.A."/>
            <person name="Magnuson J.K."/>
            <person name="Chen J."/>
            <person name="Drula E."/>
            <person name="Henrissat B."/>
            <person name="Wiebenga A."/>
            <person name="Lubbers R.J."/>
            <person name="Gomes A.C."/>
            <person name="Makela M.R."/>
            <person name="Stajich J."/>
            <person name="Grigoriev I.V."/>
            <person name="Mortensen U.H."/>
            <person name="De Vries R.P."/>
            <person name="Baker S.E."/>
            <person name="Andersen M.R."/>
        </authorList>
    </citation>
    <scope>NUCLEOTIDE SEQUENCE [LARGE SCALE GENOMIC DNA]</scope>
    <source>
        <strain evidence="3 4">CBS 588.65</strain>
    </source>
</reference>
<feature type="compositionally biased region" description="Acidic residues" evidence="1">
    <location>
        <begin position="152"/>
        <end position="165"/>
    </location>
</feature>
<name>A0ABR4HSJ2_9EURO</name>
<keyword evidence="4" id="KW-1185">Reference proteome</keyword>
<comment type="caution">
    <text evidence="3">The sequence shown here is derived from an EMBL/GenBank/DDBJ whole genome shotgun (WGS) entry which is preliminary data.</text>
</comment>
<feature type="signal peptide" evidence="2">
    <location>
        <begin position="1"/>
        <end position="22"/>
    </location>
</feature>
<gene>
    <name evidence="3" type="ORF">BJX63DRAFT_429691</name>
</gene>
<keyword evidence="2" id="KW-0732">Signal</keyword>
<feature type="chain" id="PRO_5046696079" description="GPI anchored protein" evidence="2">
    <location>
        <begin position="23"/>
        <end position="197"/>
    </location>
</feature>
<protein>
    <recommendedName>
        <fullName evidence="5">GPI anchored protein</fullName>
    </recommendedName>
</protein>
<proteinExistence type="predicted"/>